<dbReference type="Pfam" id="PF09546">
    <property type="entry name" value="Spore_III_AE"/>
    <property type="match status" value="1"/>
</dbReference>
<dbReference type="RefSeq" id="WP_209700437.1">
    <property type="nucleotide sequence ID" value="NZ_JAGGLM010000001.1"/>
</dbReference>
<dbReference type="InterPro" id="IPR014194">
    <property type="entry name" value="Spore_III_AE"/>
</dbReference>
<proteinExistence type="predicted"/>
<dbReference type="EMBL" id="JAGGLM010000001">
    <property type="protein sequence ID" value="MBP2031471.1"/>
    <property type="molecule type" value="Genomic_DNA"/>
</dbReference>
<feature type="transmembrane region" description="Helical" evidence="1">
    <location>
        <begin position="119"/>
        <end position="142"/>
    </location>
</feature>
<keyword evidence="2" id="KW-0732">Signal</keyword>
<keyword evidence="1" id="KW-0472">Membrane</keyword>
<evidence type="ECO:0000313" key="4">
    <source>
        <dbReference type="Proteomes" id="UP001519307"/>
    </source>
</evidence>
<evidence type="ECO:0000256" key="2">
    <source>
        <dbReference type="SAM" id="SignalP"/>
    </source>
</evidence>
<gene>
    <name evidence="3" type="ORF">J2Z42_000136</name>
</gene>
<sequence length="411" mass="44872">MKNILLGLIITLIVGFNVQAFDTLGTNENINNSNNVEDSYENGQETKKISDENSANKLNGETEKIEKLYDYISNMKTKNELLRDVDFKEYVKNFMKSGNGQVSTKKIINAVSMYLVRELAASIKLLAVLVIIAIICALITNLQKAFSSEGLSNIAYFACYSLLIIIMAKSFYIGVDIARSTINDMTNFMLALVPILIMLLTTTGSFIEATIMDPIIIGSITISAEIFMNFIIPLICMSFVLQFVNNLSSEYKIDKLTKLLNQVALWSQGIIMTVFIGIMTIRGVTSSTIDEVTAKTAKFAVDNFVPIVGKSLSDAVSTVAGYAILVKNSLSSLGLLVLILILLFPVVKLVVLIVLYKLTAALIEPISDSRMVNCINSAGDSLTLITGCLICVSVMFFIMIAIVAACGKGIM</sequence>
<comment type="caution">
    <text evidence="3">The sequence shown here is derived from an EMBL/GenBank/DDBJ whole genome shotgun (WGS) entry which is preliminary data.</text>
</comment>
<dbReference type="Proteomes" id="UP001519307">
    <property type="component" value="Unassembled WGS sequence"/>
</dbReference>
<accession>A0ABS4KN64</accession>
<feature type="chain" id="PRO_5045127979" evidence="2">
    <location>
        <begin position="21"/>
        <end position="411"/>
    </location>
</feature>
<feature type="transmembrane region" description="Helical" evidence="1">
    <location>
        <begin position="383"/>
        <end position="406"/>
    </location>
</feature>
<feature type="signal peptide" evidence="2">
    <location>
        <begin position="1"/>
        <end position="20"/>
    </location>
</feature>
<feature type="transmembrane region" description="Helical" evidence="1">
    <location>
        <begin position="154"/>
        <end position="175"/>
    </location>
</feature>
<keyword evidence="1" id="KW-1133">Transmembrane helix</keyword>
<organism evidence="3 4">
    <name type="scientific">Clostridium algifaecis</name>
    <dbReference type="NCBI Taxonomy" id="1472040"/>
    <lineage>
        <taxon>Bacteria</taxon>
        <taxon>Bacillati</taxon>
        <taxon>Bacillota</taxon>
        <taxon>Clostridia</taxon>
        <taxon>Eubacteriales</taxon>
        <taxon>Clostridiaceae</taxon>
        <taxon>Clostridium</taxon>
    </lineage>
</organism>
<feature type="transmembrane region" description="Helical" evidence="1">
    <location>
        <begin position="335"/>
        <end position="363"/>
    </location>
</feature>
<keyword evidence="4" id="KW-1185">Reference proteome</keyword>
<dbReference type="NCBIfam" id="TIGR02829">
    <property type="entry name" value="spore_III_AE"/>
    <property type="match status" value="1"/>
</dbReference>
<feature type="transmembrane region" description="Helical" evidence="1">
    <location>
        <begin position="263"/>
        <end position="281"/>
    </location>
</feature>
<evidence type="ECO:0000313" key="3">
    <source>
        <dbReference type="EMBL" id="MBP2031471.1"/>
    </source>
</evidence>
<evidence type="ECO:0000256" key="1">
    <source>
        <dbReference type="SAM" id="Phobius"/>
    </source>
</evidence>
<feature type="transmembrane region" description="Helical" evidence="1">
    <location>
        <begin position="187"/>
        <end position="207"/>
    </location>
</feature>
<feature type="transmembrane region" description="Helical" evidence="1">
    <location>
        <begin position="219"/>
        <end position="243"/>
    </location>
</feature>
<keyword evidence="1" id="KW-0812">Transmembrane</keyword>
<name>A0ABS4KN64_9CLOT</name>
<reference evidence="3 4" key="1">
    <citation type="submission" date="2021-03" db="EMBL/GenBank/DDBJ databases">
        <title>Genomic Encyclopedia of Type Strains, Phase IV (KMG-IV): sequencing the most valuable type-strain genomes for metagenomic binning, comparative biology and taxonomic classification.</title>
        <authorList>
            <person name="Goeker M."/>
        </authorList>
    </citation>
    <scope>NUCLEOTIDE SEQUENCE [LARGE SCALE GENOMIC DNA]</scope>
    <source>
        <strain evidence="3 4">DSM 28783</strain>
    </source>
</reference>
<protein>
    <submittedName>
        <fullName evidence="3">Stage III sporulation protein AE</fullName>
    </submittedName>
</protein>